<dbReference type="EMBL" id="CP039690">
    <property type="protein sequence ID" value="QCI63271.1"/>
    <property type="molecule type" value="Genomic_DNA"/>
</dbReference>
<evidence type="ECO:0000256" key="1">
    <source>
        <dbReference type="SAM" id="Phobius"/>
    </source>
</evidence>
<organism evidence="2 3">
    <name type="scientific">Phreatobacter stygius</name>
    <dbReference type="NCBI Taxonomy" id="1940610"/>
    <lineage>
        <taxon>Bacteria</taxon>
        <taxon>Pseudomonadati</taxon>
        <taxon>Pseudomonadota</taxon>
        <taxon>Alphaproteobacteria</taxon>
        <taxon>Hyphomicrobiales</taxon>
        <taxon>Phreatobacteraceae</taxon>
        <taxon>Phreatobacter</taxon>
    </lineage>
</organism>
<sequence length="246" mass="26067">MADDFAMNFRRTRVAPAASRSALPLWLLGLAASAIGFVLFSYLPVGRGDASLVRMVAAPSLPPAATETKFVGPRIISTVPGVRETAAVSTTGVLPVGARELAQAYVPAGPVVIRTPASFVEIDGPRLIPPPIGPVRTDRRVLDHAAHLATALRMLSNTPCDQHLRYVAAANINLFVAAYFSPKTPIKPEAPANAAFWSRAEPSMVRRAAVDLAERGALAPDDFGLDRSPEIKGLFQGVRQALPSCA</sequence>
<gene>
    <name evidence="2" type="ORF">E8M01_02905</name>
</gene>
<proteinExistence type="predicted"/>
<dbReference type="Proteomes" id="UP000298781">
    <property type="component" value="Chromosome"/>
</dbReference>
<feature type="transmembrane region" description="Helical" evidence="1">
    <location>
        <begin position="25"/>
        <end position="45"/>
    </location>
</feature>
<reference evidence="2 3" key="1">
    <citation type="submission" date="2019-04" db="EMBL/GenBank/DDBJ databases">
        <title>Phreatobacter aquaticus sp. nov.</title>
        <authorList>
            <person name="Choi A."/>
        </authorList>
    </citation>
    <scope>NUCLEOTIDE SEQUENCE [LARGE SCALE GENOMIC DNA]</scope>
    <source>
        <strain evidence="2 3">KCTC 52518</strain>
    </source>
</reference>
<evidence type="ECO:0000313" key="3">
    <source>
        <dbReference type="Proteomes" id="UP000298781"/>
    </source>
</evidence>
<protein>
    <submittedName>
        <fullName evidence="2">Uncharacterized protein</fullName>
    </submittedName>
</protein>
<dbReference type="OrthoDB" id="8480329at2"/>
<name>A0A4D7AUF0_9HYPH</name>
<dbReference type="KEGG" id="pstg:E8M01_02905"/>
<keyword evidence="1" id="KW-0812">Transmembrane</keyword>
<keyword evidence="1" id="KW-0472">Membrane</keyword>
<keyword evidence="1" id="KW-1133">Transmembrane helix</keyword>
<evidence type="ECO:0000313" key="2">
    <source>
        <dbReference type="EMBL" id="QCI63271.1"/>
    </source>
</evidence>
<keyword evidence="3" id="KW-1185">Reference proteome</keyword>
<dbReference type="AlphaFoldDB" id="A0A4D7AUF0"/>
<dbReference type="RefSeq" id="WP_136958730.1">
    <property type="nucleotide sequence ID" value="NZ_CP039690.1"/>
</dbReference>
<accession>A0A4D7AUF0</accession>